<proteinExistence type="predicted"/>
<gene>
    <name evidence="1" type="ORF">ACFOW3_25040</name>
</gene>
<accession>A0ABV8DHT7</accession>
<reference evidence="2" key="1">
    <citation type="journal article" date="2019" name="Int. J. Syst. Evol. Microbiol.">
        <title>The Global Catalogue of Microorganisms (GCM) 10K type strain sequencing project: providing services to taxonomists for standard genome sequencing and annotation.</title>
        <authorList>
            <consortium name="The Broad Institute Genomics Platform"/>
            <consortium name="The Broad Institute Genome Sequencing Center for Infectious Disease"/>
            <person name="Wu L."/>
            <person name="Ma J."/>
        </authorList>
    </citation>
    <scope>NUCLEOTIDE SEQUENCE [LARGE SCALE GENOMIC DNA]</scope>
    <source>
        <strain evidence="2">CCUG 2113</strain>
    </source>
</reference>
<protein>
    <submittedName>
        <fullName evidence="1">Uncharacterized protein</fullName>
    </submittedName>
</protein>
<evidence type="ECO:0000313" key="2">
    <source>
        <dbReference type="Proteomes" id="UP001595693"/>
    </source>
</evidence>
<keyword evidence="2" id="KW-1185">Reference proteome</keyword>
<dbReference type="EMBL" id="JBHSAJ010000146">
    <property type="protein sequence ID" value="MFC3937892.1"/>
    <property type="molecule type" value="Genomic_DNA"/>
</dbReference>
<dbReference type="Proteomes" id="UP001595693">
    <property type="component" value="Unassembled WGS sequence"/>
</dbReference>
<comment type="caution">
    <text evidence="1">The sequence shown here is derived from an EMBL/GenBank/DDBJ whole genome shotgun (WGS) entry which is preliminary data.</text>
</comment>
<name>A0ABV8DHT7_9BURK</name>
<organism evidence="1 2">
    <name type="scientific">Acidovorax facilis</name>
    <dbReference type="NCBI Taxonomy" id="12917"/>
    <lineage>
        <taxon>Bacteria</taxon>
        <taxon>Pseudomonadati</taxon>
        <taxon>Pseudomonadota</taxon>
        <taxon>Betaproteobacteria</taxon>
        <taxon>Burkholderiales</taxon>
        <taxon>Comamonadaceae</taxon>
        <taxon>Acidovorax</taxon>
    </lineage>
</organism>
<dbReference type="RefSeq" id="WP_055401311.1">
    <property type="nucleotide sequence ID" value="NZ_JAMXAX010000200.1"/>
</dbReference>
<evidence type="ECO:0000313" key="1">
    <source>
        <dbReference type="EMBL" id="MFC3937892.1"/>
    </source>
</evidence>
<sequence>MSTRTNKRRIYQLLHSHLHGKSIWRSAEEQAWLDVAPVGREFGSPDYERLQILDLYVASQMTGDDAMQALGLKSLEDLHQVLAANLIVPRQDSAAKR</sequence>